<dbReference type="PANTHER" id="PTHR34184">
    <property type="entry name" value="UPF0718 PROTEIN YCGR"/>
    <property type="match status" value="1"/>
</dbReference>
<keyword evidence="4 7" id="KW-0812">Transmembrane</keyword>
<dbReference type="EMBL" id="CP001848">
    <property type="protein sequence ID" value="ADB15928.1"/>
    <property type="molecule type" value="Genomic_DNA"/>
</dbReference>
<feature type="transmembrane region" description="Helical" evidence="7">
    <location>
        <begin position="241"/>
        <end position="262"/>
    </location>
</feature>
<dbReference type="OrthoDB" id="9777774at2"/>
<dbReference type="InterPro" id="IPR052923">
    <property type="entry name" value="UPF0718"/>
</dbReference>
<comment type="similarity">
    <text evidence="2">Belongs to the UPF0718 family.</text>
</comment>
<evidence type="ECO:0000256" key="1">
    <source>
        <dbReference type="ARBA" id="ARBA00004651"/>
    </source>
</evidence>
<dbReference type="PANTHER" id="PTHR34184:SF4">
    <property type="entry name" value="UPF0718 PROTEIN YCGR"/>
    <property type="match status" value="1"/>
</dbReference>
<dbReference type="KEGG" id="psl:Psta_1250"/>
<evidence type="ECO:0000256" key="3">
    <source>
        <dbReference type="ARBA" id="ARBA00022475"/>
    </source>
</evidence>
<reference evidence="8 9" key="1">
    <citation type="journal article" date="2009" name="Stand. Genomic Sci.">
        <title>Complete genome sequence of Pirellula staleyi type strain (ATCC 27377).</title>
        <authorList>
            <person name="Clum A."/>
            <person name="Tindall B.J."/>
            <person name="Sikorski J."/>
            <person name="Ivanova N."/>
            <person name="Mavrommatis K."/>
            <person name="Lucas S."/>
            <person name="Glavina del Rio T."/>
            <person name="Nolan M."/>
            <person name="Chen F."/>
            <person name="Tice H."/>
            <person name="Pitluck S."/>
            <person name="Cheng J.F."/>
            <person name="Chertkov O."/>
            <person name="Brettin T."/>
            <person name="Han C."/>
            <person name="Detter J.C."/>
            <person name="Kuske C."/>
            <person name="Bruce D."/>
            <person name="Goodwin L."/>
            <person name="Ovchinikova G."/>
            <person name="Pati A."/>
            <person name="Mikhailova N."/>
            <person name="Chen A."/>
            <person name="Palaniappan K."/>
            <person name="Land M."/>
            <person name="Hauser L."/>
            <person name="Chang Y.J."/>
            <person name="Jeffries C.D."/>
            <person name="Chain P."/>
            <person name="Rohde M."/>
            <person name="Goker M."/>
            <person name="Bristow J."/>
            <person name="Eisen J.A."/>
            <person name="Markowitz V."/>
            <person name="Hugenholtz P."/>
            <person name="Kyrpides N.C."/>
            <person name="Klenk H.P."/>
            <person name="Lapidus A."/>
        </authorList>
    </citation>
    <scope>NUCLEOTIDE SEQUENCE [LARGE SCALE GENOMIC DNA]</scope>
    <source>
        <strain evidence="9">ATCC 27377 / DSM 6068 / ICPB 4128</strain>
    </source>
</reference>
<organism evidence="8 9">
    <name type="scientific">Pirellula staleyi (strain ATCC 27377 / DSM 6068 / ICPB 4128)</name>
    <name type="common">Pirella staleyi</name>
    <dbReference type="NCBI Taxonomy" id="530564"/>
    <lineage>
        <taxon>Bacteria</taxon>
        <taxon>Pseudomonadati</taxon>
        <taxon>Planctomycetota</taxon>
        <taxon>Planctomycetia</taxon>
        <taxon>Pirellulales</taxon>
        <taxon>Pirellulaceae</taxon>
        <taxon>Pirellula</taxon>
    </lineage>
</organism>
<dbReference type="AlphaFoldDB" id="D2QW53"/>
<keyword evidence="5 7" id="KW-1133">Transmembrane helix</keyword>
<proteinExistence type="inferred from homology"/>
<feature type="transmembrane region" description="Helical" evidence="7">
    <location>
        <begin position="203"/>
        <end position="221"/>
    </location>
</feature>
<evidence type="ECO:0000256" key="2">
    <source>
        <dbReference type="ARBA" id="ARBA00006386"/>
    </source>
</evidence>
<feature type="transmembrane region" description="Helical" evidence="7">
    <location>
        <begin position="82"/>
        <end position="102"/>
    </location>
</feature>
<dbReference type="eggNOG" id="COG0701">
    <property type="taxonomic scope" value="Bacteria"/>
</dbReference>
<keyword evidence="3" id="KW-1003">Cell membrane</keyword>
<feature type="transmembrane region" description="Helical" evidence="7">
    <location>
        <begin position="12"/>
        <end position="34"/>
    </location>
</feature>
<name>D2QW53_PIRSD</name>
<evidence type="ECO:0000256" key="4">
    <source>
        <dbReference type="ARBA" id="ARBA00022692"/>
    </source>
</evidence>
<dbReference type="STRING" id="530564.Psta_1250"/>
<dbReference type="InterPro" id="IPR005524">
    <property type="entry name" value="DUF318"/>
</dbReference>
<evidence type="ECO:0000313" key="8">
    <source>
        <dbReference type="EMBL" id="ADB15928.1"/>
    </source>
</evidence>
<evidence type="ECO:0000256" key="5">
    <source>
        <dbReference type="ARBA" id="ARBA00022989"/>
    </source>
</evidence>
<feature type="transmembrane region" description="Helical" evidence="7">
    <location>
        <begin position="55"/>
        <end position="76"/>
    </location>
</feature>
<accession>D2QW53</accession>
<dbReference type="GO" id="GO:0005886">
    <property type="term" value="C:plasma membrane"/>
    <property type="evidence" value="ECO:0007669"/>
    <property type="project" value="UniProtKB-SubCell"/>
</dbReference>
<keyword evidence="9" id="KW-1185">Reference proteome</keyword>
<feature type="transmembrane region" description="Helical" evidence="7">
    <location>
        <begin position="170"/>
        <end position="191"/>
    </location>
</feature>
<feature type="transmembrane region" description="Helical" evidence="7">
    <location>
        <begin position="114"/>
        <end position="134"/>
    </location>
</feature>
<sequence>MLELALYGTLLRFVQALALAAPTILVSLFVTGVLRRLVGQQQTKRIFGGSGWQSLLQSWIIGMLLPGCSLGVIPISRELRRAGLTGGAVLAFALSQPLFDPLSLLYGLTLSKPIVVFTFALCSLVLVMVVGSLWDYFYPDSETREPISPAVQAGWPRMASVLLVVFRESAGASMIYMLIGILGSAILAGMLPHGALQRAMNGGNPWAPWTMTWVAVPAYSTPTLAMSQLGSMFQHANSAGASLQLLTLGAGLNLGLVAWIFVQYGWKKASAWFAMLIVAGLGMAYAIDGPMHPYDVDPSDHTHAFDIYCNPYHLGETNLTILTLARLRETLSPFALAPIVALLGITLVGLLLWRIDPHEKIEAWLERREVSRPATKYDIIIPAPIVGMTILVGIFALSIVGCYAYYPAPKEVFAEMQMVRADAISSANVGDVAKTSHYIGVWDAWTRRLEVGVFLRHFQLSRYQHVKAKILREKLELLRHEVEDGHAEGTKQMVREVHRAYDRMRDSFARELENHPTAAPDAQPVAAPRS</sequence>
<protein>
    <submittedName>
        <fullName evidence="8">Permease</fullName>
    </submittedName>
</protein>
<feature type="transmembrane region" description="Helical" evidence="7">
    <location>
        <begin position="269"/>
        <end position="287"/>
    </location>
</feature>
<evidence type="ECO:0000313" key="9">
    <source>
        <dbReference type="Proteomes" id="UP000001887"/>
    </source>
</evidence>
<feature type="transmembrane region" description="Helical" evidence="7">
    <location>
        <begin position="377"/>
        <end position="406"/>
    </location>
</feature>
<comment type="subcellular location">
    <subcellularLocation>
        <location evidence="1">Cell membrane</location>
        <topology evidence="1">Multi-pass membrane protein</topology>
    </subcellularLocation>
</comment>
<dbReference type="HOGENOM" id="CLU_530892_0_0_0"/>
<feature type="transmembrane region" description="Helical" evidence="7">
    <location>
        <begin position="334"/>
        <end position="356"/>
    </location>
</feature>
<dbReference type="Proteomes" id="UP000001887">
    <property type="component" value="Chromosome"/>
</dbReference>
<gene>
    <name evidence="8" type="ordered locus">Psta_1250</name>
</gene>
<dbReference type="Pfam" id="PF03773">
    <property type="entry name" value="ArsP_1"/>
    <property type="match status" value="1"/>
</dbReference>
<keyword evidence="6 7" id="KW-0472">Membrane</keyword>
<evidence type="ECO:0000256" key="7">
    <source>
        <dbReference type="SAM" id="Phobius"/>
    </source>
</evidence>
<evidence type="ECO:0000256" key="6">
    <source>
        <dbReference type="ARBA" id="ARBA00023136"/>
    </source>
</evidence>